<keyword evidence="3" id="KW-1185">Reference proteome</keyword>
<evidence type="ECO:0000259" key="1">
    <source>
        <dbReference type="Pfam" id="PF13439"/>
    </source>
</evidence>
<sequence>MRIAYLVNRYPATSHSFIRREIEAVEAAGAEVFRFSVRPADLAALPDPRDQAEVPRTETLLAPGGLRLLLRLAGRFLRYPGRGVRAARTAFARVEWKVAPIVRRVAYLAEAAELAARMRALKVDHLHAHFGTNPAMVARIASKWGRIPYSFTVHGPDEFDLAGPLDLAGKVADARFCVAISSFGRSQLMRWSAFDDWSKIEVVRCGVDEMFLNDDAPSPVPATPRLCAVARLSAQKGIPLLIEAAKRLRDEGRHFELVLIGDGEMRDEIERIVGRSDLEAIVRITGWASANEVVAHLSKARAMVLPSFAEGLPVVIMEALALERPVVVTAIAGTPELVDHGCGWLIPAGSVDALVDAMRAALDASPADLAAMGKVGRERVLALHDASLNGRALLRLFQSRRDGDR</sequence>
<name>A0ABP3X7W6_9SPHN</name>
<dbReference type="PANTHER" id="PTHR45947">
    <property type="entry name" value="SULFOQUINOVOSYL TRANSFERASE SQD2"/>
    <property type="match status" value="1"/>
</dbReference>
<dbReference type="Pfam" id="PF13692">
    <property type="entry name" value="Glyco_trans_1_4"/>
    <property type="match status" value="1"/>
</dbReference>
<dbReference type="InterPro" id="IPR028098">
    <property type="entry name" value="Glyco_trans_4-like_N"/>
</dbReference>
<comment type="caution">
    <text evidence="2">The sequence shown here is derived from an EMBL/GenBank/DDBJ whole genome shotgun (WGS) entry which is preliminary data.</text>
</comment>
<reference evidence="3" key="1">
    <citation type="journal article" date="2019" name="Int. J. Syst. Evol. Microbiol.">
        <title>The Global Catalogue of Microorganisms (GCM) 10K type strain sequencing project: providing services to taxonomists for standard genome sequencing and annotation.</title>
        <authorList>
            <consortium name="The Broad Institute Genomics Platform"/>
            <consortium name="The Broad Institute Genome Sequencing Center for Infectious Disease"/>
            <person name="Wu L."/>
            <person name="Ma J."/>
        </authorList>
    </citation>
    <scope>NUCLEOTIDE SEQUENCE [LARGE SCALE GENOMIC DNA]</scope>
    <source>
        <strain evidence="3">JCM 15910</strain>
    </source>
</reference>
<dbReference type="EMBL" id="BAAAFE010000003">
    <property type="protein sequence ID" value="GAA0861768.1"/>
    <property type="molecule type" value="Genomic_DNA"/>
</dbReference>
<dbReference type="Gene3D" id="3.40.50.2000">
    <property type="entry name" value="Glycogen Phosphorylase B"/>
    <property type="match status" value="2"/>
</dbReference>
<dbReference type="Pfam" id="PF13439">
    <property type="entry name" value="Glyco_transf_4"/>
    <property type="match status" value="1"/>
</dbReference>
<dbReference type="PANTHER" id="PTHR45947:SF15">
    <property type="entry name" value="TEICHURONIC ACID BIOSYNTHESIS GLYCOSYLTRANSFERASE TUAC-RELATED"/>
    <property type="match status" value="1"/>
</dbReference>
<evidence type="ECO:0000313" key="2">
    <source>
        <dbReference type="EMBL" id="GAA0861768.1"/>
    </source>
</evidence>
<gene>
    <name evidence="2" type="ORF">GCM10009115_05700</name>
</gene>
<dbReference type="Proteomes" id="UP001500738">
    <property type="component" value="Unassembled WGS sequence"/>
</dbReference>
<organism evidence="2 3">
    <name type="scientific">Sphingopyxis soli</name>
    <dbReference type="NCBI Taxonomy" id="592051"/>
    <lineage>
        <taxon>Bacteria</taxon>
        <taxon>Pseudomonadati</taxon>
        <taxon>Pseudomonadota</taxon>
        <taxon>Alphaproteobacteria</taxon>
        <taxon>Sphingomonadales</taxon>
        <taxon>Sphingomonadaceae</taxon>
        <taxon>Sphingopyxis</taxon>
    </lineage>
</organism>
<proteinExistence type="predicted"/>
<dbReference type="SUPFAM" id="SSF53756">
    <property type="entry name" value="UDP-Glycosyltransferase/glycogen phosphorylase"/>
    <property type="match status" value="1"/>
</dbReference>
<feature type="domain" description="Glycosyltransferase subfamily 4-like N-terminal" evidence="1">
    <location>
        <begin position="101"/>
        <end position="208"/>
    </location>
</feature>
<evidence type="ECO:0000313" key="3">
    <source>
        <dbReference type="Proteomes" id="UP001500738"/>
    </source>
</evidence>
<protein>
    <submittedName>
        <fullName evidence="2">Glycosyltransferase</fullName>
    </submittedName>
</protein>
<dbReference type="InterPro" id="IPR050194">
    <property type="entry name" value="Glycosyltransferase_grp1"/>
</dbReference>
<accession>A0ABP3X7W6</accession>